<name>A0A1G8CXY1_CHIFI</name>
<dbReference type="EMBL" id="FNBN01000013">
    <property type="protein sequence ID" value="SDH50234.1"/>
    <property type="molecule type" value="Genomic_DNA"/>
</dbReference>
<feature type="signal peptide" evidence="1">
    <location>
        <begin position="1"/>
        <end position="22"/>
    </location>
</feature>
<reference evidence="2 3" key="1">
    <citation type="submission" date="2016-10" db="EMBL/GenBank/DDBJ databases">
        <authorList>
            <person name="de Groot N.N."/>
        </authorList>
    </citation>
    <scope>NUCLEOTIDE SEQUENCE [LARGE SCALE GENOMIC DNA]</scope>
    <source>
        <strain evidence="2 3">DSM 527</strain>
    </source>
</reference>
<dbReference type="STRING" id="104663.SAMN04488121_11377"/>
<proteinExistence type="predicted"/>
<accession>A0A1G8CXY1</accession>
<keyword evidence="1" id="KW-0732">Signal</keyword>
<evidence type="ECO:0000256" key="1">
    <source>
        <dbReference type="SAM" id="SignalP"/>
    </source>
</evidence>
<dbReference type="Proteomes" id="UP000199045">
    <property type="component" value="Unassembled WGS sequence"/>
</dbReference>
<organism evidence="2 3">
    <name type="scientific">Chitinophaga filiformis</name>
    <name type="common">Myxococcus filiformis</name>
    <name type="synonym">Flexibacter filiformis</name>
    <dbReference type="NCBI Taxonomy" id="104663"/>
    <lineage>
        <taxon>Bacteria</taxon>
        <taxon>Pseudomonadati</taxon>
        <taxon>Bacteroidota</taxon>
        <taxon>Chitinophagia</taxon>
        <taxon>Chitinophagales</taxon>
        <taxon>Chitinophagaceae</taxon>
        <taxon>Chitinophaga</taxon>
    </lineage>
</organism>
<sequence>MYINKLMKRVAAVLLISGSAMSAYSQGFKDGKIWLNEDGSNYFKFTLVSQIWLRNTDMNPGTTINGYAKDNYTDIGVRRARFQAFGQIADRVFIYSQIGMNNFNYSSDRKAGFFIHDIMGEYEVVRKHLSLGGGLSAWNGLTRFSAPSVGTILGVDAPLFEQSTNDVTDQFLRKLSIYAKGKLGKLDYRVVMSSPMAVQKSNGYVPTVGAQSTFSAKPAKMQWHGYFQWQFLDQEANTTAYTTGTYLGAKRVFNIGAGFQIQPDAMWRAGNNGDTIESNMQHFAVDAYYDAPINAQTGTALSAYASYINFNWGKGYIRNQATMNPANGTTRPGILNGSGNGYPSFGTGNLLYGQIGYKFKNNLIGKTTLMPYASLQYAHYDRLRDNMAFWDGGINWLLKGHTSKLTFAYQSRPIYQVDAATQDAFKTDRKGSFILQYQVFLN</sequence>
<feature type="chain" id="PRO_5011683946" description="Short chain amide porin" evidence="1">
    <location>
        <begin position="23"/>
        <end position="442"/>
    </location>
</feature>
<dbReference type="AlphaFoldDB" id="A0A1G8CXY1"/>
<evidence type="ECO:0008006" key="4">
    <source>
        <dbReference type="Google" id="ProtNLM"/>
    </source>
</evidence>
<protein>
    <recommendedName>
        <fullName evidence="4">Short chain amide porin</fullName>
    </recommendedName>
</protein>
<evidence type="ECO:0000313" key="2">
    <source>
        <dbReference type="EMBL" id="SDH50234.1"/>
    </source>
</evidence>
<dbReference type="OrthoDB" id="9771991at2"/>
<evidence type="ECO:0000313" key="3">
    <source>
        <dbReference type="Proteomes" id="UP000199045"/>
    </source>
</evidence>
<gene>
    <name evidence="2" type="ORF">SAMN04488121_11377</name>
</gene>